<keyword evidence="2" id="KW-0812">Transmembrane</keyword>
<dbReference type="Proteomes" id="UP000245535">
    <property type="component" value="Unassembled WGS sequence"/>
</dbReference>
<evidence type="ECO:0008006" key="5">
    <source>
        <dbReference type="Google" id="ProtNLM"/>
    </source>
</evidence>
<proteinExistence type="predicted"/>
<organism evidence="3 4">
    <name type="scientific">Sediminitomix flava</name>
    <dbReference type="NCBI Taxonomy" id="379075"/>
    <lineage>
        <taxon>Bacteria</taxon>
        <taxon>Pseudomonadati</taxon>
        <taxon>Bacteroidota</taxon>
        <taxon>Cytophagia</taxon>
        <taxon>Cytophagales</taxon>
        <taxon>Flammeovirgaceae</taxon>
        <taxon>Sediminitomix</taxon>
    </lineage>
</organism>
<name>A0A315ZH04_SEDFL</name>
<dbReference type="AlphaFoldDB" id="A0A315ZH04"/>
<keyword evidence="1" id="KW-0175">Coiled coil</keyword>
<evidence type="ECO:0000313" key="3">
    <source>
        <dbReference type="EMBL" id="PWJ44453.1"/>
    </source>
</evidence>
<evidence type="ECO:0000256" key="1">
    <source>
        <dbReference type="SAM" id="Coils"/>
    </source>
</evidence>
<dbReference type="OrthoDB" id="848185at2"/>
<reference evidence="3 4" key="1">
    <citation type="submission" date="2018-03" db="EMBL/GenBank/DDBJ databases">
        <title>Genomic Encyclopedia of Archaeal and Bacterial Type Strains, Phase II (KMG-II): from individual species to whole genera.</title>
        <authorList>
            <person name="Goeker M."/>
        </authorList>
    </citation>
    <scope>NUCLEOTIDE SEQUENCE [LARGE SCALE GENOMIC DNA]</scope>
    <source>
        <strain evidence="3 4">DSM 28229</strain>
    </source>
</reference>
<keyword evidence="2" id="KW-0472">Membrane</keyword>
<dbReference type="RefSeq" id="WP_109615944.1">
    <property type="nucleotide sequence ID" value="NZ_QGDO01000001.1"/>
</dbReference>
<feature type="coiled-coil region" evidence="1">
    <location>
        <begin position="61"/>
        <end position="95"/>
    </location>
</feature>
<feature type="coiled-coil region" evidence="1">
    <location>
        <begin position="124"/>
        <end position="179"/>
    </location>
</feature>
<accession>A0A315ZH04</accession>
<gene>
    <name evidence="3" type="ORF">BC781_101824</name>
</gene>
<evidence type="ECO:0000256" key="2">
    <source>
        <dbReference type="SAM" id="Phobius"/>
    </source>
</evidence>
<feature type="transmembrane region" description="Helical" evidence="2">
    <location>
        <begin position="17"/>
        <end position="35"/>
    </location>
</feature>
<keyword evidence="4" id="KW-1185">Reference proteome</keyword>
<sequence>MKTNQEDKKIVKGKTNILILLIAVLLLINGMQWFYNDYLQLEDEKILVNKELELVNTYDKLDSISNELHAKIREIEELNGNVDALMMIKEDLEKEKQTLKVSQNLTSEEFENIRLKVQHYEALLLQKEKDILSLNHRFQQLTDENDSLKIAQSNMKAQIKELESENSHLTQLVEEASILRATAIQFTGKNNKGSFFDADVFNPRKTELIKILFTLEQNPLIDQGPKEIILRLIEPGGAVIYQQNSSGKFKVKEKELFYTDKKKIEYPNTLNNEFGLDCTRTLLVKGKYTVELYSKESKIGESNFMVQ</sequence>
<keyword evidence="2" id="KW-1133">Transmembrane helix</keyword>
<comment type="caution">
    <text evidence="3">The sequence shown here is derived from an EMBL/GenBank/DDBJ whole genome shotgun (WGS) entry which is preliminary data.</text>
</comment>
<protein>
    <recommendedName>
        <fullName evidence="5">Cell division protein ZapB</fullName>
    </recommendedName>
</protein>
<dbReference type="EMBL" id="QGDO01000001">
    <property type="protein sequence ID" value="PWJ44453.1"/>
    <property type="molecule type" value="Genomic_DNA"/>
</dbReference>
<evidence type="ECO:0000313" key="4">
    <source>
        <dbReference type="Proteomes" id="UP000245535"/>
    </source>
</evidence>